<reference evidence="1 2" key="1">
    <citation type="submission" date="2020-07" db="EMBL/GenBank/DDBJ databases">
        <title>isolation of Luteimonas sp. SJ-16.</title>
        <authorList>
            <person name="Huang X.-X."/>
            <person name="Xu L."/>
            <person name="Sun J.-Q."/>
        </authorList>
    </citation>
    <scope>NUCLEOTIDE SEQUENCE [LARGE SCALE GENOMIC DNA]</scope>
    <source>
        <strain evidence="1 2">SJ-16</strain>
    </source>
</reference>
<name>A0A7Z0U0A2_9GAMM</name>
<sequence>MRILAVALALAAFAYAALCVAMLLGQRHLLYAPQFTRVAADATDFELARGDVVLRGWRIGPEDGRPLLYFGGNAERVEANRAEFARWFPGHRVHLLAYRGYGASDGAPTAAQLKADALALYDAVAAGRSDVDVIGRSVGSGIASHVAAHRPVARLALITPFADLGDVAAGHYPWLPVRLLLRERLRPAEDLAAFQGEVLVLRAGRDTIVPPEHADRLADALPRPPLRVVFPGAGHNDIQQTPGYADALGGFLD</sequence>
<accession>A0A7Z0U0A2</accession>
<organism evidence="1 2">
    <name type="scientific">Luteimonas deserti</name>
    <dbReference type="NCBI Taxonomy" id="2752306"/>
    <lineage>
        <taxon>Bacteria</taxon>
        <taxon>Pseudomonadati</taxon>
        <taxon>Pseudomonadota</taxon>
        <taxon>Gammaproteobacteria</taxon>
        <taxon>Lysobacterales</taxon>
        <taxon>Lysobacteraceae</taxon>
        <taxon>Luteimonas</taxon>
    </lineage>
</organism>
<proteinExistence type="predicted"/>
<gene>
    <name evidence="1" type="ORF">H0E82_16050</name>
</gene>
<dbReference type="GO" id="GO:0016787">
    <property type="term" value="F:hydrolase activity"/>
    <property type="evidence" value="ECO:0007669"/>
    <property type="project" value="UniProtKB-KW"/>
</dbReference>
<dbReference type="PANTHER" id="PTHR12277">
    <property type="entry name" value="ALPHA/BETA HYDROLASE DOMAIN-CONTAINING PROTEIN"/>
    <property type="match status" value="1"/>
</dbReference>
<dbReference type="Proteomes" id="UP000589896">
    <property type="component" value="Unassembled WGS sequence"/>
</dbReference>
<evidence type="ECO:0000313" key="1">
    <source>
        <dbReference type="EMBL" id="NYZ64252.1"/>
    </source>
</evidence>
<dbReference type="RefSeq" id="WP_180546447.1">
    <property type="nucleotide sequence ID" value="NZ_JACCJZ010000020.1"/>
</dbReference>
<evidence type="ECO:0000313" key="2">
    <source>
        <dbReference type="Proteomes" id="UP000589896"/>
    </source>
</evidence>
<keyword evidence="1" id="KW-0378">Hydrolase</keyword>
<dbReference type="SUPFAM" id="SSF53474">
    <property type="entry name" value="alpha/beta-Hydrolases"/>
    <property type="match status" value="1"/>
</dbReference>
<dbReference type="InterPro" id="IPR029058">
    <property type="entry name" value="AB_hydrolase_fold"/>
</dbReference>
<dbReference type="Gene3D" id="3.40.50.1820">
    <property type="entry name" value="alpha/beta hydrolase"/>
    <property type="match status" value="1"/>
</dbReference>
<comment type="caution">
    <text evidence="1">The sequence shown here is derived from an EMBL/GenBank/DDBJ whole genome shotgun (WGS) entry which is preliminary data.</text>
</comment>
<protein>
    <submittedName>
        <fullName evidence="1">Alpha/beta hydrolase</fullName>
    </submittedName>
</protein>
<dbReference type="PANTHER" id="PTHR12277:SF81">
    <property type="entry name" value="PROTEIN ABHD13"/>
    <property type="match status" value="1"/>
</dbReference>
<keyword evidence="2" id="KW-1185">Reference proteome</keyword>
<dbReference type="AlphaFoldDB" id="A0A7Z0U0A2"/>
<dbReference type="EMBL" id="JACCJZ010000020">
    <property type="protein sequence ID" value="NYZ64252.1"/>
    <property type="molecule type" value="Genomic_DNA"/>
</dbReference>